<dbReference type="InterPro" id="IPR036117">
    <property type="entry name" value="DhaL_dom_sf"/>
</dbReference>
<name>A0ABY8LUT4_9BACT</name>
<proteinExistence type="predicted"/>
<reference evidence="4" key="1">
    <citation type="submission" date="2023-04" db="EMBL/GenBank/DDBJ databases">
        <title>Completed genome of Mycoplasma lagogenitalium type strain 12MS.</title>
        <authorList>
            <person name="Spergser J."/>
        </authorList>
    </citation>
    <scope>NUCLEOTIDE SEQUENCE</scope>
    <source>
        <strain evidence="4">12MS</strain>
    </source>
</reference>
<dbReference type="NCBIfam" id="TIGR02365">
    <property type="entry name" value="dha_L_ycgS"/>
    <property type="match status" value="1"/>
</dbReference>
<dbReference type="InterPro" id="IPR004007">
    <property type="entry name" value="DhaL_dom"/>
</dbReference>
<dbReference type="InterPro" id="IPR050861">
    <property type="entry name" value="Dihydroxyacetone_Kinase"/>
</dbReference>
<sequence>MKITISELETIFQNIKKDLEKDEDYISQLDQQIGDGDHGFNIVRGFTEVLNINSNNLSISEYLMLVGRTLMAKVGGASGPLYGMSFINASTNLKNVTEFSFNELKILINSFVSTLQMLGKVNENEKTMFDVWKPLADFVNQFSLTEQNSLKLKEQLLEKIAILVEKTKDMQATKGRASYLKERSLGTIDPGSYSSKIILENIIKVLL</sequence>
<gene>
    <name evidence="4" type="primary">dhaL</name>
    <name evidence="4" type="ORF">QEG99_01745</name>
</gene>
<feature type="domain" description="DhaL" evidence="3">
    <location>
        <begin position="6"/>
        <end position="204"/>
    </location>
</feature>
<dbReference type="Pfam" id="PF02734">
    <property type="entry name" value="Dak2"/>
    <property type="match status" value="1"/>
</dbReference>
<protein>
    <submittedName>
        <fullName evidence="4">Dihydroxyacetone kinase subunit DhaL</fullName>
    </submittedName>
</protein>
<dbReference type="SUPFAM" id="SSF101473">
    <property type="entry name" value="DhaL-like"/>
    <property type="match status" value="1"/>
</dbReference>
<accession>A0ABY8LUT4</accession>
<dbReference type="PROSITE" id="PS51480">
    <property type="entry name" value="DHAL"/>
    <property type="match status" value="1"/>
</dbReference>
<dbReference type="PANTHER" id="PTHR28629:SF4">
    <property type="entry name" value="TRIOKINASE_FMN CYCLASE"/>
    <property type="match status" value="1"/>
</dbReference>
<dbReference type="RefSeq" id="WP_280102292.1">
    <property type="nucleotide sequence ID" value="NZ_CP122979.1"/>
</dbReference>
<evidence type="ECO:0000256" key="1">
    <source>
        <dbReference type="ARBA" id="ARBA00022679"/>
    </source>
</evidence>
<evidence type="ECO:0000259" key="3">
    <source>
        <dbReference type="PROSITE" id="PS51480"/>
    </source>
</evidence>
<dbReference type="Gene3D" id="1.25.40.340">
    <property type="match status" value="1"/>
</dbReference>
<keyword evidence="1" id="KW-0808">Transferase</keyword>
<keyword evidence="5" id="KW-1185">Reference proteome</keyword>
<evidence type="ECO:0000313" key="4">
    <source>
        <dbReference type="EMBL" id="WGI36989.1"/>
    </source>
</evidence>
<dbReference type="EMBL" id="CP122979">
    <property type="protein sequence ID" value="WGI36989.1"/>
    <property type="molecule type" value="Genomic_DNA"/>
</dbReference>
<evidence type="ECO:0000313" key="5">
    <source>
        <dbReference type="Proteomes" id="UP001179842"/>
    </source>
</evidence>
<dbReference type="GO" id="GO:0016301">
    <property type="term" value="F:kinase activity"/>
    <property type="evidence" value="ECO:0007669"/>
    <property type="project" value="UniProtKB-KW"/>
</dbReference>
<organism evidence="4 5">
    <name type="scientific">Mesomycoplasma lagogenitalium</name>
    <dbReference type="NCBI Taxonomy" id="171286"/>
    <lineage>
        <taxon>Bacteria</taxon>
        <taxon>Bacillati</taxon>
        <taxon>Mycoplasmatota</taxon>
        <taxon>Mycoplasmoidales</taxon>
        <taxon>Metamycoplasmataceae</taxon>
        <taxon>Mesomycoplasma</taxon>
    </lineage>
</organism>
<keyword evidence="2 4" id="KW-0418">Kinase</keyword>
<evidence type="ECO:0000256" key="2">
    <source>
        <dbReference type="ARBA" id="ARBA00022777"/>
    </source>
</evidence>
<dbReference type="PANTHER" id="PTHR28629">
    <property type="entry name" value="TRIOKINASE/FMN CYCLASE"/>
    <property type="match status" value="1"/>
</dbReference>
<dbReference type="InterPro" id="IPR012737">
    <property type="entry name" value="DhaK_L_YcgS"/>
</dbReference>
<dbReference type="Proteomes" id="UP001179842">
    <property type="component" value="Chromosome"/>
</dbReference>
<dbReference type="SMART" id="SM01120">
    <property type="entry name" value="Dak2"/>
    <property type="match status" value="1"/>
</dbReference>